<evidence type="ECO:0000256" key="10">
    <source>
        <dbReference type="SAM" id="Phobius"/>
    </source>
</evidence>
<dbReference type="GO" id="GO:0042910">
    <property type="term" value="F:xenobiotic transmembrane transporter activity"/>
    <property type="evidence" value="ECO:0007669"/>
    <property type="project" value="InterPro"/>
</dbReference>
<feature type="transmembrane region" description="Helical" evidence="10">
    <location>
        <begin position="316"/>
        <end position="336"/>
    </location>
</feature>
<comment type="similarity">
    <text evidence="2">Belongs to the multi antimicrobial extrusion (MATE) (TC 2.A.66.1) family. MepA subfamily.</text>
</comment>
<keyword evidence="4" id="KW-0813">Transport</keyword>
<dbReference type="NCBIfam" id="TIGR00797">
    <property type="entry name" value="matE"/>
    <property type="match status" value="1"/>
</dbReference>
<accession>A0A4S2DKU7</accession>
<dbReference type="PANTHER" id="PTHR43823">
    <property type="entry name" value="SPORULATION PROTEIN YKVU"/>
    <property type="match status" value="1"/>
</dbReference>
<protein>
    <recommendedName>
        <fullName evidence="3">Multidrug export protein MepA</fullName>
    </recommendedName>
</protein>
<dbReference type="OrthoDB" id="9811110at2"/>
<keyword evidence="9" id="KW-0046">Antibiotic resistance</keyword>
<evidence type="ECO:0000256" key="9">
    <source>
        <dbReference type="ARBA" id="ARBA00023251"/>
    </source>
</evidence>
<feature type="transmembrane region" description="Helical" evidence="10">
    <location>
        <begin position="356"/>
        <end position="377"/>
    </location>
</feature>
<dbReference type="PANTHER" id="PTHR43823:SF3">
    <property type="entry name" value="MULTIDRUG EXPORT PROTEIN MEPA"/>
    <property type="match status" value="1"/>
</dbReference>
<dbReference type="InterPro" id="IPR045070">
    <property type="entry name" value="MATE_MepA-like"/>
</dbReference>
<dbReference type="InterPro" id="IPR002528">
    <property type="entry name" value="MATE_fam"/>
</dbReference>
<evidence type="ECO:0000256" key="7">
    <source>
        <dbReference type="ARBA" id="ARBA00022989"/>
    </source>
</evidence>
<feature type="transmembrane region" description="Helical" evidence="10">
    <location>
        <begin position="48"/>
        <end position="74"/>
    </location>
</feature>
<evidence type="ECO:0000313" key="11">
    <source>
        <dbReference type="EMBL" id="TGY42565.1"/>
    </source>
</evidence>
<dbReference type="InterPro" id="IPR051327">
    <property type="entry name" value="MATE_MepA_subfamily"/>
</dbReference>
<dbReference type="GO" id="GO:0046677">
    <property type="term" value="P:response to antibiotic"/>
    <property type="evidence" value="ECO:0007669"/>
    <property type="project" value="UniProtKB-KW"/>
</dbReference>
<name>A0A4S2DKU7_9CLOT</name>
<feature type="transmembrane region" description="Helical" evidence="10">
    <location>
        <begin position="272"/>
        <end position="295"/>
    </location>
</feature>
<feature type="transmembrane region" description="Helical" evidence="10">
    <location>
        <begin position="167"/>
        <end position="190"/>
    </location>
</feature>
<proteinExistence type="inferred from homology"/>
<keyword evidence="5" id="KW-1003">Cell membrane</keyword>
<dbReference type="AlphaFoldDB" id="A0A4S2DKU7"/>
<keyword evidence="7 10" id="KW-1133">Transmembrane helix</keyword>
<feature type="transmembrane region" description="Helical" evidence="10">
    <location>
        <begin position="236"/>
        <end position="260"/>
    </location>
</feature>
<sequence length="468" mass="50198">MSHQELLGKEKIGKLLLKYSVPAIIGMLVNALYNVVDRIFIGNIPGVGSLAITGVGVTLPITTIILGFSMLVGVGATTTISIRLGQGRREEAEKVIGNAITLSAIIAIVLTIIGLVFGELILSKFGASESTMQYAKDYIYIILIGNIFNMVAFALNNTIRGDGNPKLAATIMIIGCLTNIVLDAVLIFVFNLGIQGAAIATVISQLITAVIGLRYYVSGKSNLKFVKSTLKLDKAIVSKILAIGAAPFAMQIAASLVQVIANNVLRTYGTDIAIGAMATISSVSLMCLMPIFGINQGAQPIIGFNYGAKQIDRAQKAYKISLIVATIILCVAFVLVQSFPEMIIGIFNKDPKFMDISVKGLRIYLLMLPIVGISITGSNYIQSIGEAKIAMFLSLLRQVILLIPFILILPRLFNLGVNGVWIAQPLSDVISSVITVAILVKTMRSTSSEKVEDEDVEIDMVNRIKDIS</sequence>
<keyword evidence="8 10" id="KW-0472">Membrane</keyword>
<evidence type="ECO:0000256" key="1">
    <source>
        <dbReference type="ARBA" id="ARBA00004651"/>
    </source>
</evidence>
<dbReference type="GO" id="GO:0005886">
    <property type="term" value="C:plasma membrane"/>
    <property type="evidence" value="ECO:0007669"/>
    <property type="project" value="UniProtKB-SubCell"/>
</dbReference>
<organism evidence="11 12">
    <name type="scientific">Clostridium sartagoforme</name>
    <dbReference type="NCBI Taxonomy" id="84031"/>
    <lineage>
        <taxon>Bacteria</taxon>
        <taxon>Bacillati</taxon>
        <taxon>Bacillota</taxon>
        <taxon>Clostridia</taxon>
        <taxon>Eubacteriales</taxon>
        <taxon>Clostridiaceae</taxon>
        <taxon>Clostridium</taxon>
    </lineage>
</organism>
<evidence type="ECO:0000256" key="6">
    <source>
        <dbReference type="ARBA" id="ARBA00022692"/>
    </source>
</evidence>
<feature type="transmembrane region" description="Helical" evidence="10">
    <location>
        <begin position="95"/>
        <end position="118"/>
    </location>
</feature>
<gene>
    <name evidence="11" type="ORF">E5347_07045</name>
</gene>
<evidence type="ECO:0000256" key="4">
    <source>
        <dbReference type="ARBA" id="ARBA00022448"/>
    </source>
</evidence>
<comment type="subcellular location">
    <subcellularLocation>
        <location evidence="1">Cell membrane</location>
        <topology evidence="1">Multi-pass membrane protein</topology>
    </subcellularLocation>
</comment>
<dbReference type="PIRSF" id="PIRSF006603">
    <property type="entry name" value="DinF"/>
    <property type="match status" value="1"/>
</dbReference>
<feature type="transmembrane region" description="Helical" evidence="10">
    <location>
        <begin position="16"/>
        <end position="36"/>
    </location>
</feature>
<dbReference type="RefSeq" id="WP_136005902.1">
    <property type="nucleotide sequence ID" value="NZ_SRYR01000002.1"/>
</dbReference>
<dbReference type="InterPro" id="IPR048279">
    <property type="entry name" value="MdtK-like"/>
</dbReference>
<evidence type="ECO:0000313" key="12">
    <source>
        <dbReference type="Proteomes" id="UP000306888"/>
    </source>
</evidence>
<reference evidence="11 12" key="1">
    <citation type="submission" date="2019-04" db="EMBL/GenBank/DDBJ databases">
        <title>Microbes associate with the intestines of laboratory mice.</title>
        <authorList>
            <person name="Navarre W."/>
            <person name="Wong E."/>
            <person name="Huang K."/>
            <person name="Tropini C."/>
            <person name="Ng K."/>
            <person name="Yu B."/>
        </authorList>
    </citation>
    <scope>NUCLEOTIDE SEQUENCE [LARGE SCALE GENOMIC DNA]</scope>
    <source>
        <strain evidence="11 12">NM50_B9-20</strain>
    </source>
</reference>
<dbReference type="CDD" id="cd13143">
    <property type="entry name" value="MATE_MepA_like"/>
    <property type="match status" value="1"/>
</dbReference>
<keyword evidence="12" id="KW-1185">Reference proteome</keyword>
<feature type="transmembrane region" description="Helical" evidence="10">
    <location>
        <begin position="196"/>
        <end position="216"/>
    </location>
</feature>
<dbReference type="Pfam" id="PF01554">
    <property type="entry name" value="MatE"/>
    <property type="match status" value="2"/>
</dbReference>
<feature type="transmembrane region" description="Helical" evidence="10">
    <location>
        <begin position="389"/>
        <end position="409"/>
    </location>
</feature>
<dbReference type="EMBL" id="SRYR01000002">
    <property type="protein sequence ID" value="TGY42565.1"/>
    <property type="molecule type" value="Genomic_DNA"/>
</dbReference>
<evidence type="ECO:0000256" key="3">
    <source>
        <dbReference type="ARBA" id="ARBA00022106"/>
    </source>
</evidence>
<comment type="caution">
    <text evidence="11">The sequence shown here is derived from an EMBL/GenBank/DDBJ whole genome shotgun (WGS) entry which is preliminary data.</text>
</comment>
<feature type="transmembrane region" description="Helical" evidence="10">
    <location>
        <begin position="421"/>
        <end position="440"/>
    </location>
</feature>
<keyword evidence="6 10" id="KW-0812">Transmembrane</keyword>
<evidence type="ECO:0000256" key="5">
    <source>
        <dbReference type="ARBA" id="ARBA00022475"/>
    </source>
</evidence>
<evidence type="ECO:0000256" key="8">
    <source>
        <dbReference type="ARBA" id="ARBA00023136"/>
    </source>
</evidence>
<feature type="transmembrane region" description="Helical" evidence="10">
    <location>
        <begin position="138"/>
        <end position="155"/>
    </location>
</feature>
<dbReference type="Proteomes" id="UP000306888">
    <property type="component" value="Unassembled WGS sequence"/>
</dbReference>
<dbReference type="GO" id="GO:0015297">
    <property type="term" value="F:antiporter activity"/>
    <property type="evidence" value="ECO:0007669"/>
    <property type="project" value="InterPro"/>
</dbReference>
<evidence type="ECO:0000256" key="2">
    <source>
        <dbReference type="ARBA" id="ARBA00008417"/>
    </source>
</evidence>